<reference evidence="1" key="1">
    <citation type="submission" date="2023-10" db="EMBL/GenBank/DDBJ databases">
        <authorList>
            <person name="Hackl T."/>
        </authorList>
    </citation>
    <scope>NUCLEOTIDE SEQUENCE</scope>
</reference>
<protein>
    <submittedName>
        <fullName evidence="1">Uu.00g097040.m01.CDS01</fullName>
    </submittedName>
</protein>
<keyword evidence="2" id="KW-1185">Reference proteome</keyword>
<gene>
    <name evidence="1" type="ORF">KHLLAP_LOCUS2778</name>
</gene>
<accession>A0AAI8VCB1</accession>
<proteinExistence type="predicted"/>
<evidence type="ECO:0000313" key="2">
    <source>
        <dbReference type="Proteomes" id="UP001295740"/>
    </source>
</evidence>
<organism evidence="1 2">
    <name type="scientific">Anthostomella pinea</name>
    <dbReference type="NCBI Taxonomy" id="933095"/>
    <lineage>
        <taxon>Eukaryota</taxon>
        <taxon>Fungi</taxon>
        <taxon>Dikarya</taxon>
        <taxon>Ascomycota</taxon>
        <taxon>Pezizomycotina</taxon>
        <taxon>Sordariomycetes</taxon>
        <taxon>Xylariomycetidae</taxon>
        <taxon>Xylariales</taxon>
        <taxon>Xylariaceae</taxon>
        <taxon>Anthostomella</taxon>
    </lineage>
</organism>
<dbReference type="AlphaFoldDB" id="A0AAI8VCB1"/>
<dbReference type="Proteomes" id="UP001295740">
    <property type="component" value="Unassembled WGS sequence"/>
</dbReference>
<dbReference type="EMBL" id="CAUWAG010000004">
    <property type="protein sequence ID" value="CAJ2502310.1"/>
    <property type="molecule type" value="Genomic_DNA"/>
</dbReference>
<sequence>MRIGLKFVPTMIVVNAVVCHGPTMGLRYSISGRNSRTNAGPWGTTFARGTFDIKRSRADGAKDAGHMVQVQMDGATNQPEVGDGIEVMATIVVKTSSHDGEWSSARDTDSEDAEKRRRLRGQAVQLLGGEVCEGLLRCASVVWRRSWVSR</sequence>
<evidence type="ECO:0000313" key="1">
    <source>
        <dbReference type="EMBL" id="CAJ2502310.1"/>
    </source>
</evidence>
<comment type="caution">
    <text evidence="1">The sequence shown here is derived from an EMBL/GenBank/DDBJ whole genome shotgun (WGS) entry which is preliminary data.</text>
</comment>
<name>A0AAI8VCB1_9PEZI</name>